<dbReference type="Proteomes" id="UP000647491">
    <property type="component" value="Unassembled WGS sequence"/>
</dbReference>
<evidence type="ECO:0000313" key="3">
    <source>
        <dbReference type="EMBL" id="MBC8598156.1"/>
    </source>
</evidence>
<protein>
    <submittedName>
        <fullName evidence="3">Helix-turn-helix transcriptional regulator</fullName>
    </submittedName>
</protein>
<dbReference type="SUPFAM" id="SSF47413">
    <property type="entry name" value="lambda repressor-like DNA-binding domains"/>
    <property type="match status" value="1"/>
</dbReference>
<dbReference type="CDD" id="cd00093">
    <property type="entry name" value="HTH_XRE"/>
    <property type="match status" value="1"/>
</dbReference>
<evidence type="ECO:0000259" key="2">
    <source>
        <dbReference type="PROSITE" id="PS50943"/>
    </source>
</evidence>
<proteinExistence type="predicted"/>
<keyword evidence="4" id="KW-1185">Reference proteome</keyword>
<gene>
    <name evidence="3" type="ORF">H8708_02770</name>
</gene>
<comment type="caution">
    <text evidence="3">The sequence shown here is derived from an EMBL/GenBank/DDBJ whole genome shotgun (WGS) entry which is preliminary data.</text>
</comment>
<feature type="domain" description="HTH cro/C1-type" evidence="2">
    <location>
        <begin position="13"/>
        <end position="67"/>
    </location>
</feature>
<accession>A0ABR7NPW7</accession>
<dbReference type="SMART" id="SM00530">
    <property type="entry name" value="HTH_XRE"/>
    <property type="match status" value="1"/>
</dbReference>
<sequence>MQLYDRIAAGDRIRQRRLLLGMTQEELAEKIGRAYKYCQDIERGSCGMSIETLILLSSSLNVTMDYIIYGYEDTEPKTPEQLLEMEAVEELLGHCSEKKRSYAMELLRLFLKACDEK</sequence>
<dbReference type="InterPro" id="IPR001387">
    <property type="entry name" value="Cro/C1-type_HTH"/>
</dbReference>
<dbReference type="PROSITE" id="PS50943">
    <property type="entry name" value="HTH_CROC1"/>
    <property type="match status" value="1"/>
</dbReference>
<dbReference type="Gene3D" id="1.10.260.40">
    <property type="entry name" value="lambda repressor-like DNA-binding domains"/>
    <property type="match status" value="1"/>
</dbReference>
<evidence type="ECO:0000256" key="1">
    <source>
        <dbReference type="ARBA" id="ARBA00023125"/>
    </source>
</evidence>
<evidence type="ECO:0000313" key="4">
    <source>
        <dbReference type="Proteomes" id="UP000647491"/>
    </source>
</evidence>
<keyword evidence="1" id="KW-0238">DNA-binding</keyword>
<reference evidence="3 4" key="1">
    <citation type="submission" date="2020-08" db="EMBL/GenBank/DDBJ databases">
        <title>Genome public.</title>
        <authorList>
            <person name="Liu C."/>
            <person name="Sun Q."/>
        </authorList>
    </citation>
    <scope>NUCLEOTIDE SEQUENCE [LARGE SCALE GENOMIC DNA]</scope>
    <source>
        <strain evidence="3 4">BX10</strain>
    </source>
</reference>
<name>A0ABR7NPW7_9FIRM</name>
<organism evidence="3 4">
    <name type="scientific">Enterocloster hominis</name>
    <name type="common">ex Liu et al. 2021</name>
    <dbReference type="NCBI Taxonomy" id="2763663"/>
    <lineage>
        <taxon>Bacteria</taxon>
        <taxon>Bacillati</taxon>
        <taxon>Bacillota</taxon>
        <taxon>Clostridia</taxon>
        <taxon>Lachnospirales</taxon>
        <taxon>Lachnospiraceae</taxon>
        <taxon>Enterocloster</taxon>
    </lineage>
</organism>
<dbReference type="Pfam" id="PF01381">
    <property type="entry name" value="HTH_3"/>
    <property type="match status" value="1"/>
</dbReference>
<dbReference type="InterPro" id="IPR050807">
    <property type="entry name" value="TransReg_Diox_bact_type"/>
</dbReference>
<dbReference type="EMBL" id="JACRTJ010000006">
    <property type="protein sequence ID" value="MBC8598156.1"/>
    <property type="molecule type" value="Genomic_DNA"/>
</dbReference>
<dbReference type="RefSeq" id="WP_022273100.1">
    <property type="nucleotide sequence ID" value="NZ_JACRTJ010000006.1"/>
</dbReference>
<dbReference type="InterPro" id="IPR010982">
    <property type="entry name" value="Lambda_DNA-bd_dom_sf"/>
</dbReference>
<dbReference type="PANTHER" id="PTHR46797:SF1">
    <property type="entry name" value="METHYLPHOSPHONATE SYNTHASE"/>
    <property type="match status" value="1"/>
</dbReference>
<dbReference type="PANTHER" id="PTHR46797">
    <property type="entry name" value="HTH-TYPE TRANSCRIPTIONAL REGULATOR"/>
    <property type="match status" value="1"/>
</dbReference>